<keyword evidence="2" id="KW-0813">Transport</keyword>
<dbReference type="InterPro" id="IPR036640">
    <property type="entry name" value="ABC1_TM_sf"/>
</dbReference>
<evidence type="ECO:0000256" key="3">
    <source>
        <dbReference type="ARBA" id="ARBA00022475"/>
    </source>
</evidence>
<dbReference type="InterPro" id="IPR039421">
    <property type="entry name" value="Type_1_exporter"/>
</dbReference>
<organism evidence="12">
    <name type="scientific">marine metagenome</name>
    <dbReference type="NCBI Taxonomy" id="408172"/>
    <lineage>
        <taxon>unclassified sequences</taxon>
        <taxon>metagenomes</taxon>
        <taxon>ecological metagenomes</taxon>
    </lineage>
</organism>
<dbReference type="SUPFAM" id="SSF90123">
    <property type="entry name" value="ABC transporter transmembrane region"/>
    <property type="match status" value="1"/>
</dbReference>
<evidence type="ECO:0000256" key="8">
    <source>
        <dbReference type="ARBA" id="ARBA00023136"/>
    </source>
</evidence>
<evidence type="ECO:0000259" key="10">
    <source>
        <dbReference type="PROSITE" id="PS50893"/>
    </source>
</evidence>
<keyword evidence="4 9" id="KW-0812">Transmembrane</keyword>
<evidence type="ECO:0000313" key="12">
    <source>
        <dbReference type="EMBL" id="SUZ96376.1"/>
    </source>
</evidence>
<dbReference type="PROSITE" id="PS50893">
    <property type="entry name" value="ABC_TRANSPORTER_2"/>
    <property type="match status" value="1"/>
</dbReference>
<dbReference type="InterPro" id="IPR003439">
    <property type="entry name" value="ABC_transporter-like_ATP-bd"/>
</dbReference>
<dbReference type="InterPro" id="IPR011527">
    <property type="entry name" value="ABC1_TM_dom"/>
</dbReference>
<accession>A0A381RX04</accession>
<evidence type="ECO:0000256" key="7">
    <source>
        <dbReference type="ARBA" id="ARBA00022989"/>
    </source>
</evidence>
<dbReference type="FunFam" id="3.40.50.300:FF:000221">
    <property type="entry name" value="Multidrug ABC transporter ATP-binding protein"/>
    <property type="match status" value="1"/>
</dbReference>
<dbReference type="CDD" id="cd18550">
    <property type="entry name" value="ABC_6TM_exporter_like"/>
    <property type="match status" value="1"/>
</dbReference>
<dbReference type="Gene3D" id="1.20.1560.10">
    <property type="entry name" value="ABC transporter type 1, transmembrane domain"/>
    <property type="match status" value="1"/>
</dbReference>
<dbReference type="PROSITE" id="PS50929">
    <property type="entry name" value="ABC_TM1F"/>
    <property type="match status" value="1"/>
</dbReference>
<evidence type="ECO:0008006" key="13">
    <source>
        <dbReference type="Google" id="ProtNLM"/>
    </source>
</evidence>
<keyword evidence="5" id="KW-0547">Nucleotide-binding</keyword>
<feature type="transmembrane region" description="Helical" evidence="9">
    <location>
        <begin position="286"/>
        <end position="306"/>
    </location>
</feature>
<keyword evidence="8 9" id="KW-0472">Membrane</keyword>
<dbReference type="GO" id="GO:0005524">
    <property type="term" value="F:ATP binding"/>
    <property type="evidence" value="ECO:0007669"/>
    <property type="project" value="UniProtKB-KW"/>
</dbReference>
<dbReference type="PROSITE" id="PS00211">
    <property type="entry name" value="ABC_TRANSPORTER_1"/>
    <property type="match status" value="1"/>
</dbReference>
<dbReference type="Pfam" id="PF00005">
    <property type="entry name" value="ABC_tran"/>
    <property type="match status" value="1"/>
</dbReference>
<dbReference type="Pfam" id="PF00664">
    <property type="entry name" value="ABC_membrane"/>
    <property type="match status" value="1"/>
</dbReference>
<keyword evidence="6" id="KW-0067">ATP-binding</keyword>
<protein>
    <recommendedName>
        <fullName evidence="13">ABC transporter</fullName>
    </recommendedName>
</protein>
<sequence length="624" mass="67326">MHLLHVMSYQSDTPSQVDRETRRRVWGFARPYRKMVAGFLIVVTLSSLLGVVPPLLFREIIDKAIVVGDRDRLTVLGLLVVAAALAQAVLSFVERWASSTVGEGLIFDLRVALFDHVQRLPLSFFTRTQTGALVSRLNNDVIGAQRALTGTLGTVVSNGITAATTLVTLFFLEWRITLLAMVLLPLFILPARRVGRTVAGITREGMNLNASMNATMTERFNVSGAQLVKLFGRPDEETEGFQERAGRVRDIGIRGALFSRAFVIALTLLGAVGTAVVYWVGGSLAISDTITIGTLASMGVLVALLYGPLAQLTNARVDVMSAFVSFERVFEVLDAPNPVADAPDARALPTADGHLVFSKVSFRYPTVDETSVASLETDAAPGEPGHTVLHEVDLEVRPGQMLAIVGPSGSGKSTLASLVPRLYDVTEGSITLDGHDLRSVRQDDLRARIGVVTQDPHLFHDTVGANLRYARPDATDAELDEACRASRILDVVQRLPDGYDTVVGERGHRMSGGEKQRLAIARLLLKDPSVVILDEATSHLDAENEAVVQQALAVALAGRAAIVIAHRLSTIIDADEIVVVDDGRIVERGRHAELRDAGGLYAELWETLMRGEATPAPGSGSRHV</sequence>
<dbReference type="SUPFAM" id="SSF52540">
    <property type="entry name" value="P-loop containing nucleoside triphosphate hydrolases"/>
    <property type="match status" value="1"/>
</dbReference>
<evidence type="ECO:0000256" key="4">
    <source>
        <dbReference type="ARBA" id="ARBA00022692"/>
    </source>
</evidence>
<dbReference type="PANTHER" id="PTHR43394">
    <property type="entry name" value="ATP-DEPENDENT PERMEASE MDL1, MITOCHONDRIAL"/>
    <property type="match status" value="1"/>
</dbReference>
<dbReference type="Gene3D" id="3.40.50.300">
    <property type="entry name" value="P-loop containing nucleotide triphosphate hydrolases"/>
    <property type="match status" value="1"/>
</dbReference>
<evidence type="ECO:0000256" key="1">
    <source>
        <dbReference type="ARBA" id="ARBA00004651"/>
    </source>
</evidence>
<feature type="transmembrane region" description="Helical" evidence="9">
    <location>
        <begin position="73"/>
        <end position="93"/>
    </location>
</feature>
<dbReference type="GO" id="GO:0016887">
    <property type="term" value="F:ATP hydrolysis activity"/>
    <property type="evidence" value="ECO:0007669"/>
    <property type="project" value="InterPro"/>
</dbReference>
<comment type="subcellular location">
    <subcellularLocation>
        <location evidence="1">Cell membrane</location>
        <topology evidence="1">Multi-pass membrane protein</topology>
    </subcellularLocation>
</comment>
<feature type="transmembrane region" description="Helical" evidence="9">
    <location>
        <begin position="257"/>
        <end position="280"/>
    </location>
</feature>
<reference evidence="12" key="1">
    <citation type="submission" date="2018-05" db="EMBL/GenBank/DDBJ databases">
        <authorList>
            <person name="Lanie J.A."/>
            <person name="Ng W.-L."/>
            <person name="Kazmierczak K.M."/>
            <person name="Andrzejewski T.M."/>
            <person name="Davidsen T.M."/>
            <person name="Wayne K.J."/>
            <person name="Tettelin H."/>
            <person name="Glass J.I."/>
            <person name="Rusch D."/>
            <person name="Podicherti R."/>
            <person name="Tsui H.-C.T."/>
            <person name="Winkler M.E."/>
        </authorList>
    </citation>
    <scope>NUCLEOTIDE SEQUENCE</scope>
</reference>
<evidence type="ECO:0000256" key="5">
    <source>
        <dbReference type="ARBA" id="ARBA00022741"/>
    </source>
</evidence>
<keyword evidence="3" id="KW-1003">Cell membrane</keyword>
<dbReference type="InterPro" id="IPR027417">
    <property type="entry name" value="P-loop_NTPase"/>
</dbReference>
<evidence type="ECO:0000259" key="11">
    <source>
        <dbReference type="PROSITE" id="PS50929"/>
    </source>
</evidence>
<dbReference type="GO" id="GO:0005886">
    <property type="term" value="C:plasma membrane"/>
    <property type="evidence" value="ECO:0007669"/>
    <property type="project" value="UniProtKB-SubCell"/>
</dbReference>
<feature type="transmembrane region" description="Helical" evidence="9">
    <location>
        <begin position="166"/>
        <end position="189"/>
    </location>
</feature>
<evidence type="ECO:0000256" key="2">
    <source>
        <dbReference type="ARBA" id="ARBA00022448"/>
    </source>
</evidence>
<dbReference type="InterPro" id="IPR017871">
    <property type="entry name" value="ABC_transporter-like_CS"/>
</dbReference>
<dbReference type="PANTHER" id="PTHR43394:SF1">
    <property type="entry name" value="ATP-BINDING CASSETTE SUB-FAMILY B MEMBER 10, MITOCHONDRIAL"/>
    <property type="match status" value="1"/>
</dbReference>
<dbReference type="EMBL" id="UINC01002410">
    <property type="protein sequence ID" value="SUZ96376.1"/>
    <property type="molecule type" value="Genomic_DNA"/>
</dbReference>
<dbReference type="SMART" id="SM00382">
    <property type="entry name" value="AAA"/>
    <property type="match status" value="1"/>
</dbReference>
<feature type="domain" description="ABC transmembrane type-1" evidence="11">
    <location>
        <begin position="40"/>
        <end position="321"/>
    </location>
</feature>
<evidence type="ECO:0000256" key="9">
    <source>
        <dbReference type="SAM" id="Phobius"/>
    </source>
</evidence>
<gene>
    <name evidence="12" type="ORF">METZ01_LOCUS49230</name>
</gene>
<dbReference type="AlphaFoldDB" id="A0A381RX04"/>
<dbReference type="GO" id="GO:0015421">
    <property type="term" value="F:ABC-type oligopeptide transporter activity"/>
    <property type="evidence" value="ECO:0007669"/>
    <property type="project" value="TreeGrafter"/>
</dbReference>
<name>A0A381RX04_9ZZZZ</name>
<dbReference type="InterPro" id="IPR003593">
    <property type="entry name" value="AAA+_ATPase"/>
</dbReference>
<feature type="domain" description="ABC transporter" evidence="10">
    <location>
        <begin position="367"/>
        <end position="607"/>
    </location>
</feature>
<evidence type="ECO:0000256" key="6">
    <source>
        <dbReference type="ARBA" id="ARBA00022840"/>
    </source>
</evidence>
<proteinExistence type="predicted"/>
<feature type="transmembrane region" description="Helical" evidence="9">
    <location>
        <begin position="36"/>
        <end position="61"/>
    </location>
</feature>
<keyword evidence="7 9" id="KW-1133">Transmembrane helix</keyword>